<organism evidence="2">
    <name type="scientific">Hemiselmis tepida</name>
    <dbReference type="NCBI Taxonomy" id="464990"/>
    <lineage>
        <taxon>Eukaryota</taxon>
        <taxon>Cryptophyceae</taxon>
        <taxon>Cryptomonadales</taxon>
        <taxon>Hemiselmidaceae</taxon>
        <taxon>Hemiselmis</taxon>
    </lineage>
</organism>
<feature type="compositionally biased region" description="Basic and acidic residues" evidence="1">
    <location>
        <begin position="181"/>
        <end position="195"/>
    </location>
</feature>
<reference evidence="2" key="1">
    <citation type="submission" date="2021-01" db="EMBL/GenBank/DDBJ databases">
        <authorList>
            <person name="Corre E."/>
            <person name="Pelletier E."/>
            <person name="Niang G."/>
            <person name="Scheremetjew M."/>
            <person name="Finn R."/>
            <person name="Kale V."/>
            <person name="Holt S."/>
            <person name="Cochrane G."/>
            <person name="Meng A."/>
            <person name="Brown T."/>
            <person name="Cohen L."/>
        </authorList>
    </citation>
    <scope>NUCLEOTIDE SEQUENCE</scope>
    <source>
        <strain evidence="2">CCMP443</strain>
    </source>
</reference>
<feature type="compositionally biased region" description="Basic and acidic residues" evidence="1">
    <location>
        <begin position="24"/>
        <end position="33"/>
    </location>
</feature>
<feature type="compositionally biased region" description="Polar residues" evidence="1">
    <location>
        <begin position="136"/>
        <end position="150"/>
    </location>
</feature>
<dbReference type="AlphaFoldDB" id="A0A7S0VYM0"/>
<gene>
    <name evidence="2" type="ORF">HTEP1355_LOCUS12517</name>
</gene>
<sequence>MGKDNKREREESDDDIPAWMMNAGHDEPEGKSPKEKHHKHSHHHHHHHSKSGQSDHHHHHHHNHHHKKHHKEHKQHHKEHKHKHHHHHHHKHGSDSSTRSSSLSAEPSPGSDPKKHPAAGADPVFEGPERPPADSPATTSPHLSAANTPTGGPLSGAKFRIPGDVCLDAKPLKKAIGPEAPPKHLEDEKGQCQGA</sequence>
<feature type="compositionally biased region" description="Basic and acidic residues" evidence="1">
    <location>
        <begin position="1"/>
        <end position="10"/>
    </location>
</feature>
<feature type="compositionally biased region" description="Basic residues" evidence="1">
    <location>
        <begin position="34"/>
        <end position="92"/>
    </location>
</feature>
<evidence type="ECO:0000313" key="2">
    <source>
        <dbReference type="EMBL" id="CAD8798876.1"/>
    </source>
</evidence>
<name>A0A7S0VYM0_9CRYP</name>
<dbReference type="EMBL" id="HBFN01021493">
    <property type="protein sequence ID" value="CAD8798876.1"/>
    <property type="molecule type" value="Transcribed_RNA"/>
</dbReference>
<evidence type="ECO:0000256" key="1">
    <source>
        <dbReference type="SAM" id="MobiDB-lite"/>
    </source>
</evidence>
<proteinExistence type="predicted"/>
<accession>A0A7S0VYM0</accession>
<protein>
    <submittedName>
        <fullName evidence="2">Uncharacterized protein</fullName>
    </submittedName>
</protein>
<feature type="compositionally biased region" description="Low complexity" evidence="1">
    <location>
        <begin position="95"/>
        <end position="111"/>
    </location>
</feature>
<feature type="region of interest" description="Disordered" evidence="1">
    <location>
        <begin position="174"/>
        <end position="195"/>
    </location>
</feature>
<feature type="region of interest" description="Disordered" evidence="1">
    <location>
        <begin position="1"/>
        <end position="161"/>
    </location>
</feature>